<name>A0AAP0WWB2_LIQFO</name>
<comment type="caution">
    <text evidence="1">The sequence shown here is derived from an EMBL/GenBank/DDBJ whole genome shotgun (WGS) entry which is preliminary data.</text>
</comment>
<dbReference type="EMBL" id="JBBPBK010000007">
    <property type="protein sequence ID" value="KAK9281692.1"/>
    <property type="molecule type" value="Genomic_DNA"/>
</dbReference>
<sequence>MMMMKMDTSAFVGDTQGSNEHNGYGEPSMDMGVGWNACHGVRQRLLSLISANQFKQELQRCFQIPDTVFVYGT</sequence>
<evidence type="ECO:0000313" key="1">
    <source>
        <dbReference type="EMBL" id="KAK9281692.1"/>
    </source>
</evidence>
<protein>
    <submittedName>
        <fullName evidence="1">Uncharacterized protein</fullName>
    </submittedName>
</protein>
<gene>
    <name evidence="1" type="ORF">L1049_004596</name>
</gene>
<organism evidence="1 2">
    <name type="scientific">Liquidambar formosana</name>
    <name type="common">Formosan gum</name>
    <dbReference type="NCBI Taxonomy" id="63359"/>
    <lineage>
        <taxon>Eukaryota</taxon>
        <taxon>Viridiplantae</taxon>
        <taxon>Streptophyta</taxon>
        <taxon>Embryophyta</taxon>
        <taxon>Tracheophyta</taxon>
        <taxon>Spermatophyta</taxon>
        <taxon>Magnoliopsida</taxon>
        <taxon>eudicotyledons</taxon>
        <taxon>Gunneridae</taxon>
        <taxon>Pentapetalae</taxon>
        <taxon>Saxifragales</taxon>
        <taxon>Altingiaceae</taxon>
        <taxon>Liquidambar</taxon>
    </lineage>
</organism>
<proteinExistence type="predicted"/>
<accession>A0AAP0WWB2</accession>
<dbReference type="AlphaFoldDB" id="A0AAP0WWB2"/>
<evidence type="ECO:0000313" key="2">
    <source>
        <dbReference type="Proteomes" id="UP001415857"/>
    </source>
</evidence>
<reference evidence="1 2" key="1">
    <citation type="journal article" date="2024" name="Plant J.">
        <title>Genome sequences and population genomics reveal climatic adaptation and genomic divergence between two closely related sweetgum species.</title>
        <authorList>
            <person name="Xu W.Q."/>
            <person name="Ren C.Q."/>
            <person name="Zhang X.Y."/>
            <person name="Comes H.P."/>
            <person name="Liu X.H."/>
            <person name="Li Y.G."/>
            <person name="Kettle C.J."/>
            <person name="Jalonen R."/>
            <person name="Gaisberger H."/>
            <person name="Ma Y.Z."/>
            <person name="Qiu Y.X."/>
        </authorList>
    </citation>
    <scope>NUCLEOTIDE SEQUENCE [LARGE SCALE GENOMIC DNA]</scope>
    <source>
        <strain evidence="1">Hangzhou</strain>
    </source>
</reference>
<keyword evidence="2" id="KW-1185">Reference proteome</keyword>
<dbReference type="Proteomes" id="UP001415857">
    <property type="component" value="Unassembled WGS sequence"/>
</dbReference>